<evidence type="ECO:0000313" key="3">
    <source>
        <dbReference type="Proteomes" id="UP000030011"/>
    </source>
</evidence>
<dbReference type="InterPro" id="IPR051783">
    <property type="entry name" value="NAD(P)-dependent_oxidoreduct"/>
</dbReference>
<dbReference type="STRING" id="1385521.N803_04950"/>
<dbReference type="eggNOG" id="COG0451">
    <property type="taxonomic scope" value="Bacteria"/>
</dbReference>
<dbReference type="AlphaFoldDB" id="A0A0A0JJI1"/>
<sequence>MRYALTGATGFVGGELARQLVADGHDVVALVRNPGRAGSLSDLGATLVQGDLDDLTALDTLVDGADGLFHVAGWYKLGERDRSPGQRVNVDGTRNVLTAALSAGTAKVVYTSTLAVNSDTGGAVRDESYRHTGSHLTEYDRTKADAHRIAEEFVERGLPVVTVMPGGIYGPGDTSQVGELIALAARGGRPIAPRGGGTLVWTHVSDVARGHVVAMERGTPGEAYMLSGEPSSLAGLLQRVARIAGGKGPLLVPDVALRVGEKLMTPVAAALPVPPTYHPESLRAALSSYVGTRAKAERELGWECRSLDEGLADTVAALRN</sequence>
<dbReference type="Pfam" id="PF01370">
    <property type="entry name" value="Epimerase"/>
    <property type="match status" value="1"/>
</dbReference>
<keyword evidence="3" id="KW-1185">Reference proteome</keyword>
<reference evidence="2 3" key="1">
    <citation type="submission" date="2013-08" db="EMBL/GenBank/DDBJ databases">
        <title>The genome sequence of Knoellia subterranea.</title>
        <authorList>
            <person name="Zhu W."/>
            <person name="Wang G."/>
        </authorList>
    </citation>
    <scope>NUCLEOTIDE SEQUENCE [LARGE SCALE GENOMIC DNA]</scope>
    <source>
        <strain evidence="2 3">KCTC 19937</strain>
    </source>
</reference>
<dbReference type="RefSeq" id="WP_035907251.1">
    <property type="nucleotide sequence ID" value="NZ_AVPK01000014.1"/>
</dbReference>
<dbReference type="PANTHER" id="PTHR48079">
    <property type="entry name" value="PROTEIN YEEZ"/>
    <property type="match status" value="1"/>
</dbReference>
<comment type="caution">
    <text evidence="2">The sequence shown here is derived from an EMBL/GenBank/DDBJ whole genome shotgun (WGS) entry which is preliminary data.</text>
</comment>
<dbReference type="Gene3D" id="3.40.50.720">
    <property type="entry name" value="NAD(P)-binding Rossmann-like Domain"/>
    <property type="match status" value="1"/>
</dbReference>
<dbReference type="SUPFAM" id="SSF51735">
    <property type="entry name" value="NAD(P)-binding Rossmann-fold domains"/>
    <property type="match status" value="1"/>
</dbReference>
<feature type="domain" description="NAD-dependent epimerase/dehydratase" evidence="1">
    <location>
        <begin position="5"/>
        <end position="224"/>
    </location>
</feature>
<gene>
    <name evidence="2" type="ORF">N803_04950</name>
</gene>
<dbReference type="OrthoDB" id="9787292at2"/>
<dbReference type="PANTHER" id="PTHR48079:SF6">
    <property type="entry name" value="NAD(P)-BINDING DOMAIN-CONTAINING PROTEIN-RELATED"/>
    <property type="match status" value="1"/>
</dbReference>
<evidence type="ECO:0000259" key="1">
    <source>
        <dbReference type="Pfam" id="PF01370"/>
    </source>
</evidence>
<dbReference type="GO" id="GO:0005737">
    <property type="term" value="C:cytoplasm"/>
    <property type="evidence" value="ECO:0007669"/>
    <property type="project" value="TreeGrafter"/>
</dbReference>
<evidence type="ECO:0000313" key="2">
    <source>
        <dbReference type="EMBL" id="KGN36212.1"/>
    </source>
</evidence>
<organism evidence="2 3">
    <name type="scientific">Knoellia subterranea KCTC 19937</name>
    <dbReference type="NCBI Taxonomy" id="1385521"/>
    <lineage>
        <taxon>Bacteria</taxon>
        <taxon>Bacillati</taxon>
        <taxon>Actinomycetota</taxon>
        <taxon>Actinomycetes</taxon>
        <taxon>Micrococcales</taxon>
        <taxon>Intrasporangiaceae</taxon>
        <taxon>Knoellia</taxon>
    </lineage>
</organism>
<dbReference type="Proteomes" id="UP000030011">
    <property type="component" value="Unassembled WGS sequence"/>
</dbReference>
<dbReference type="GO" id="GO:0004029">
    <property type="term" value="F:aldehyde dehydrogenase (NAD+) activity"/>
    <property type="evidence" value="ECO:0007669"/>
    <property type="project" value="TreeGrafter"/>
</dbReference>
<proteinExistence type="predicted"/>
<accession>A0A0A0JJI1</accession>
<dbReference type="InterPro" id="IPR001509">
    <property type="entry name" value="Epimerase_deHydtase"/>
</dbReference>
<dbReference type="InterPro" id="IPR036291">
    <property type="entry name" value="NAD(P)-bd_dom_sf"/>
</dbReference>
<name>A0A0A0JJI1_9MICO</name>
<protein>
    <recommendedName>
        <fullName evidence="1">NAD-dependent epimerase/dehydratase domain-containing protein</fullName>
    </recommendedName>
</protein>
<dbReference type="EMBL" id="AVPK01000014">
    <property type="protein sequence ID" value="KGN36212.1"/>
    <property type="molecule type" value="Genomic_DNA"/>
</dbReference>